<evidence type="ECO:0000313" key="3">
    <source>
        <dbReference type="EMBL" id="ANQ10913.1"/>
    </source>
</evidence>
<feature type="compositionally biased region" description="Polar residues" evidence="2">
    <location>
        <begin position="794"/>
        <end position="825"/>
    </location>
</feature>
<dbReference type="Proteomes" id="UP000092716">
    <property type="component" value="Chromosome 14"/>
</dbReference>
<dbReference type="AlphaFoldDB" id="A0A1B1E7F4"/>
<accession>A0A1B1E7F4</accession>
<proteinExistence type="predicted"/>
<keyword evidence="1" id="KW-0175">Coiled coil</keyword>
<evidence type="ECO:0000313" key="4">
    <source>
        <dbReference type="Proteomes" id="UP000092716"/>
    </source>
</evidence>
<name>A0A1B1E7F4_9APIC</name>
<dbReference type="Pfam" id="PF05795">
    <property type="entry name" value="Plasmodium_Vir"/>
    <property type="match status" value="4"/>
</dbReference>
<dbReference type="VEuPathDB" id="PlasmoDB:PCOAH_00054400"/>
<feature type="region of interest" description="Disordered" evidence="2">
    <location>
        <begin position="1096"/>
        <end position="1180"/>
    </location>
</feature>
<feature type="coiled-coil region" evidence="1">
    <location>
        <begin position="1038"/>
        <end position="1065"/>
    </location>
</feature>
<feature type="compositionally biased region" description="Polar residues" evidence="2">
    <location>
        <begin position="1127"/>
        <end position="1140"/>
    </location>
</feature>
<sequence length="1180" mass="133210">MSDTAPLNPSNERSFPSYKNFYEKFESSKETKCTDSDPCGREVETYGLNSRNLRRHEAKIKSALAYIYKEYRTNKKSPESEARHFLYYWLGDKISKNAIEAKPNFHTAIRLICSAINSPPEKESCEIPCDNPTEAIFPHRKKIFDYTYDYDTIEKDLQTDDSDCKGKWSSYLEEIDKACTAVRGDCTTKTNPGEKEYCEKFEATYGVYCKAAKLPKMQCELKSTQEKMEREGQSAASRAEAELNEAVRSATTTSSLSSIIGTLGFTIAPFLLYKPTDPTSFPSYKDFYQEFKDSKETQCDNGNGCSTEVQQYSLGTKGLGGHEFHVQKALAYLLKTYGDKGSKKSLECTARHFFYYWLGDIISNGNWKSSNFPADISVICRAINQPSGKQPYGIPCDNPDKEIFSKRKAIFDYSYNYSRIKEILENGGPNCNRGWLNYLKDVSIACQDVEKDCAGRKEENEGRVYCEEFKTKYVQYCNTAKLSELKCELKFAQERIANFYNKFEKGAEEYGGNYGQEIKAVIEAGNKFKNYTKQILRALGYVCKVYGESKKPSNNVPYHFLYYWLGEKLSEVKENDSLFGADISNISGKVNNYCAEGNGVVCGIPDDRPDRKTFNDMKIIFDFWYDYGAIRTLLENSTPKVVGKCKSYMDAVNNATSGVGTYCHEPTGKNYCQNFWTGQSKEDIEQKLRELYTALELAQQKIAQEAQAASARTDEAVRSATTTSSISSILGTLAVTTALPFFLYKYKLLPSWFGNNSNGRSRKKRSTARNPDTFTEDSLTYDSTDTSTIGSTDLAENSTVRSGVYTTPSTRQSTERTNNAPGRQNIGYQNIKFQGSTNDCAGECRAHLEFSVKPFSGERISENELWRACCALSEVDAQDPYYGERYNFLYYWIGDKLWEQVKSTKGDSGFLGPLNMICKDIQGAHKGGGHKIICESIRSETFHNRKRVHDYSYDYNYVEGVLKDVESNCDPQWSAYLKEVSTACKAVEAKCTAGHEYSKDEYCSAFNNKYRVYCRAAELSKLKCKPPTAEVKDEACSCKDKELQNQQLSNQLSQTQENLRGATTTASITSIFGTLATTALPYLLYKYKPWSSWFGNHSNGGRNRRGKRSAGHEFDTLTYDSTDTSTIGPTESSTVSSSAAKYTKQLARGREGKANNSTPGHRNNVGYSRIRNYPEQVKIK</sequence>
<reference evidence="4" key="1">
    <citation type="submission" date="2016-06" db="EMBL/GenBank/DDBJ databases">
        <title>First high quality genome sequence of Plasmodium coatneyi using continuous long reads from single molecule, real-time sequencing.</title>
        <authorList>
            <person name="Chien J.-T."/>
            <person name="Pakala S.B."/>
            <person name="Geraldo J.A."/>
            <person name="Lapp S.A."/>
            <person name="Barnwell J.W."/>
            <person name="Kissinger J.C."/>
            <person name="Galinski M.R."/>
            <person name="Humphrey J.C."/>
        </authorList>
    </citation>
    <scope>NUCLEOTIDE SEQUENCE [LARGE SCALE GENOMIC DNA]</scope>
    <source>
        <strain evidence="4">Hackeri</strain>
    </source>
</reference>
<protein>
    <submittedName>
        <fullName evidence="3">KIR-like protein</fullName>
    </submittedName>
</protein>
<dbReference type="GeneID" id="30912174"/>
<organism evidence="3 4">
    <name type="scientific">Plasmodium coatneyi</name>
    <dbReference type="NCBI Taxonomy" id="208452"/>
    <lineage>
        <taxon>Eukaryota</taxon>
        <taxon>Sar</taxon>
        <taxon>Alveolata</taxon>
        <taxon>Apicomplexa</taxon>
        <taxon>Aconoidasida</taxon>
        <taxon>Haemosporida</taxon>
        <taxon>Plasmodiidae</taxon>
        <taxon>Plasmodium</taxon>
    </lineage>
</organism>
<gene>
    <name evidence="3" type="ORF">PCOAH_00054400</name>
</gene>
<keyword evidence="4" id="KW-1185">Reference proteome</keyword>
<feature type="compositionally biased region" description="Low complexity" evidence="2">
    <location>
        <begin position="1116"/>
        <end position="1126"/>
    </location>
</feature>
<evidence type="ECO:0000256" key="1">
    <source>
        <dbReference type="SAM" id="Coils"/>
    </source>
</evidence>
<feature type="region of interest" description="Disordered" evidence="2">
    <location>
        <begin position="757"/>
        <end position="825"/>
    </location>
</feature>
<dbReference type="RefSeq" id="XP_019917608.1">
    <property type="nucleotide sequence ID" value="XM_020062220.1"/>
</dbReference>
<dbReference type="EMBL" id="CP016252">
    <property type="protein sequence ID" value="ANQ10913.1"/>
    <property type="molecule type" value="Genomic_DNA"/>
</dbReference>
<dbReference type="KEGG" id="pcot:PCOAH_00054400"/>
<feature type="compositionally biased region" description="Low complexity" evidence="2">
    <location>
        <begin position="776"/>
        <end position="793"/>
    </location>
</feature>
<evidence type="ECO:0000256" key="2">
    <source>
        <dbReference type="SAM" id="MobiDB-lite"/>
    </source>
</evidence>
<dbReference type="InterPro" id="IPR008780">
    <property type="entry name" value="Plasmodium_Vir"/>
</dbReference>
<feature type="coiled-coil region" evidence="1">
    <location>
        <begin position="681"/>
        <end position="708"/>
    </location>
</feature>